<dbReference type="InterPro" id="IPR003594">
    <property type="entry name" value="HATPase_dom"/>
</dbReference>
<dbReference type="KEGG" id="taz:TREAZ_1852"/>
<dbReference type="EMBL" id="CP001841">
    <property type="protein sequence ID" value="AEF82881.1"/>
    <property type="molecule type" value="Genomic_DNA"/>
</dbReference>
<dbReference type="InterPro" id="IPR004358">
    <property type="entry name" value="Sig_transdc_His_kin-like_C"/>
</dbReference>
<dbReference type="InParanoid" id="F5YBF5"/>
<dbReference type="SUPFAM" id="SSF52172">
    <property type="entry name" value="CheY-like"/>
    <property type="match status" value="1"/>
</dbReference>
<dbReference type="InterPro" id="IPR005467">
    <property type="entry name" value="His_kinase_dom"/>
</dbReference>
<dbReference type="CDD" id="cd17546">
    <property type="entry name" value="REC_hyHK_CKI1_RcsC-like"/>
    <property type="match status" value="1"/>
</dbReference>
<keyword evidence="6" id="KW-0812">Transmembrane</keyword>
<dbReference type="InterPro" id="IPR001789">
    <property type="entry name" value="Sig_transdc_resp-reg_receiver"/>
</dbReference>
<keyword evidence="6" id="KW-0472">Membrane</keyword>
<dbReference type="PRINTS" id="PR00344">
    <property type="entry name" value="BCTRLSENSOR"/>
</dbReference>
<dbReference type="Gene3D" id="3.40.50.2300">
    <property type="match status" value="1"/>
</dbReference>
<dbReference type="SMART" id="SM00448">
    <property type="entry name" value="REC"/>
    <property type="match status" value="1"/>
</dbReference>
<reference evidence="10" key="1">
    <citation type="submission" date="2009-12" db="EMBL/GenBank/DDBJ databases">
        <title>Complete sequence of Treponema azotonutricium strain ZAS-9.</title>
        <authorList>
            <person name="Tetu S.G."/>
            <person name="Matson E."/>
            <person name="Ren Q."/>
            <person name="Seshadri R."/>
            <person name="Elbourne L."/>
            <person name="Hassan K.A."/>
            <person name="Durkin A."/>
            <person name="Radune D."/>
            <person name="Mohamoud Y."/>
            <person name="Shay R."/>
            <person name="Jin S."/>
            <person name="Zhang X."/>
            <person name="Lucey K."/>
            <person name="Ballor N.R."/>
            <person name="Ottesen E."/>
            <person name="Rosenthal R."/>
            <person name="Allen A."/>
            <person name="Leadbetter J.R."/>
            <person name="Paulsen I.T."/>
        </authorList>
    </citation>
    <scope>NUCLEOTIDE SEQUENCE [LARGE SCALE GENOMIC DNA]</scope>
    <source>
        <strain evidence="10">ATCC BAA-888 / DSM 13862 / ZAS-9</strain>
    </source>
</reference>
<evidence type="ECO:0000256" key="4">
    <source>
        <dbReference type="ARBA" id="ARBA00023012"/>
    </source>
</evidence>
<keyword evidence="4" id="KW-0902">Two-component regulatory system</keyword>
<dbReference type="CDD" id="cd16922">
    <property type="entry name" value="HATPase_EvgS-ArcB-TorS-like"/>
    <property type="match status" value="1"/>
</dbReference>
<feature type="transmembrane region" description="Helical" evidence="6">
    <location>
        <begin position="41"/>
        <end position="61"/>
    </location>
</feature>
<dbReference type="PANTHER" id="PTHR45339:SF1">
    <property type="entry name" value="HYBRID SIGNAL TRANSDUCTION HISTIDINE KINASE J"/>
    <property type="match status" value="1"/>
</dbReference>
<dbReference type="PANTHER" id="PTHR45339">
    <property type="entry name" value="HYBRID SIGNAL TRANSDUCTION HISTIDINE KINASE J"/>
    <property type="match status" value="1"/>
</dbReference>
<dbReference type="SUPFAM" id="SSF55874">
    <property type="entry name" value="ATPase domain of HSP90 chaperone/DNA topoisomerase II/histidine kinase"/>
    <property type="match status" value="1"/>
</dbReference>
<dbReference type="Gene3D" id="3.30.565.10">
    <property type="entry name" value="Histidine kinase-like ATPase, C-terminal domain"/>
    <property type="match status" value="1"/>
</dbReference>
<dbReference type="SMART" id="SM00388">
    <property type="entry name" value="HisKA"/>
    <property type="match status" value="1"/>
</dbReference>
<evidence type="ECO:0000256" key="3">
    <source>
        <dbReference type="ARBA" id="ARBA00022553"/>
    </source>
</evidence>
<dbReference type="PROSITE" id="PS50109">
    <property type="entry name" value="HIS_KIN"/>
    <property type="match status" value="1"/>
</dbReference>
<dbReference type="eggNOG" id="COG0642">
    <property type="taxonomic scope" value="Bacteria"/>
</dbReference>
<evidence type="ECO:0000256" key="1">
    <source>
        <dbReference type="ARBA" id="ARBA00000085"/>
    </source>
</evidence>
<dbReference type="InterPro" id="IPR003661">
    <property type="entry name" value="HisK_dim/P_dom"/>
</dbReference>
<evidence type="ECO:0000313" key="10">
    <source>
        <dbReference type="Proteomes" id="UP000009222"/>
    </source>
</evidence>
<evidence type="ECO:0000256" key="2">
    <source>
        <dbReference type="ARBA" id="ARBA00012438"/>
    </source>
</evidence>
<feature type="domain" description="Histidine kinase" evidence="7">
    <location>
        <begin position="105"/>
        <end position="322"/>
    </location>
</feature>
<sequence length="473" mass="52381">MEKKNKKQSPRNLAILATVLCFCGLLAVSFASHDYQSGKGLILLASFFLCIPVIGIYAMTLGSGKIVRSISTDDVTEFYAMQQELINAKEQAEYYNKAKNDFISRISHEMRTPMNGIIGMADLAKIAEDDQHRNHCLNKIGESAQDLLNIINNILDWIKFEHGNFSRAFQECSLPSMLQSLEKLIRSRAEERKQHFTMNVAGDLPDIVLADEAGLRQALINILGNAVKFTTEGGFIDFSVTADKGALHFEIRDTGIGITDELMVRLWDPFEQGNNGINRIYYGVGLGLPIAKGIIESMNGKITVESEPDKGSIFTCTIPLRIPETQGSDKAIEDQAPFENKRFLIVDDVEVNRDILGEMLEETGAIIDSAVNGRDAVEKFCEKKGAYDFLLMDLHMPEMDGFEASRRIRASGLPGATRVPIIAVTADIGGEVMAKCTEAGINDHVGKPIDFMHLIGMISRYLQKHKANILRCA</sequence>
<comment type="catalytic activity">
    <reaction evidence="1">
        <text>ATP + protein L-histidine = ADP + protein N-phospho-L-histidine.</text>
        <dbReference type="EC" id="2.7.13.3"/>
    </reaction>
</comment>
<dbReference type="Pfam" id="PF00512">
    <property type="entry name" value="HisKA"/>
    <property type="match status" value="1"/>
</dbReference>
<evidence type="ECO:0000256" key="6">
    <source>
        <dbReference type="SAM" id="Phobius"/>
    </source>
</evidence>
<protein>
    <recommendedName>
        <fullName evidence="2">histidine kinase</fullName>
        <ecNumber evidence="2">2.7.13.3</ecNumber>
    </recommendedName>
</protein>
<feature type="domain" description="Response regulatory" evidence="8">
    <location>
        <begin position="342"/>
        <end position="462"/>
    </location>
</feature>
<dbReference type="HOGENOM" id="CLU_000445_114_15_12"/>
<dbReference type="CDD" id="cd00082">
    <property type="entry name" value="HisKA"/>
    <property type="match status" value="1"/>
</dbReference>
<evidence type="ECO:0000259" key="7">
    <source>
        <dbReference type="PROSITE" id="PS50109"/>
    </source>
</evidence>
<dbReference type="InterPro" id="IPR036890">
    <property type="entry name" value="HATPase_C_sf"/>
</dbReference>
<organism evidence="9 10">
    <name type="scientific">Leadbettera azotonutricia (strain ATCC BAA-888 / DSM 13862 / ZAS-9)</name>
    <name type="common">Treponema azotonutricium</name>
    <dbReference type="NCBI Taxonomy" id="545695"/>
    <lineage>
        <taxon>Bacteria</taxon>
        <taxon>Pseudomonadati</taxon>
        <taxon>Spirochaetota</taxon>
        <taxon>Spirochaetia</taxon>
        <taxon>Spirochaetales</taxon>
        <taxon>Breznakiellaceae</taxon>
        <taxon>Leadbettera</taxon>
    </lineage>
</organism>
<dbReference type="Proteomes" id="UP000009222">
    <property type="component" value="Chromosome"/>
</dbReference>
<evidence type="ECO:0000259" key="8">
    <source>
        <dbReference type="PROSITE" id="PS50110"/>
    </source>
</evidence>
<keyword evidence="10" id="KW-1185">Reference proteome</keyword>
<dbReference type="SMART" id="SM00387">
    <property type="entry name" value="HATPase_c"/>
    <property type="match status" value="1"/>
</dbReference>
<dbReference type="Gene3D" id="1.10.287.130">
    <property type="match status" value="1"/>
</dbReference>
<dbReference type="InterPro" id="IPR036097">
    <property type="entry name" value="HisK_dim/P_sf"/>
</dbReference>
<evidence type="ECO:0000313" key="9">
    <source>
        <dbReference type="EMBL" id="AEF82881.1"/>
    </source>
</evidence>
<evidence type="ECO:0000256" key="5">
    <source>
        <dbReference type="PROSITE-ProRule" id="PRU00169"/>
    </source>
</evidence>
<dbReference type="SUPFAM" id="SSF47384">
    <property type="entry name" value="Homodimeric domain of signal transducing histidine kinase"/>
    <property type="match status" value="1"/>
</dbReference>
<dbReference type="Pfam" id="PF02518">
    <property type="entry name" value="HATPase_c"/>
    <property type="match status" value="1"/>
</dbReference>
<reference evidence="9 10" key="2">
    <citation type="journal article" date="2011" name="ISME J.">
        <title>RNA-seq reveals cooperative metabolic interactions between two termite-gut spirochete species in co-culture.</title>
        <authorList>
            <person name="Rosenthal A.Z."/>
            <person name="Matson E.G."/>
            <person name="Eldar A."/>
            <person name="Leadbetter J.R."/>
        </authorList>
    </citation>
    <scope>NUCLEOTIDE SEQUENCE [LARGE SCALE GENOMIC DNA]</scope>
    <source>
        <strain evidence="10">ATCC BAA-888 / DSM 13862 / ZAS-9</strain>
    </source>
</reference>
<accession>F5YBF5</accession>
<dbReference type="AlphaFoldDB" id="F5YBF5"/>
<dbReference type="PROSITE" id="PS50110">
    <property type="entry name" value="RESPONSE_REGULATORY"/>
    <property type="match status" value="1"/>
</dbReference>
<keyword evidence="6" id="KW-1133">Transmembrane helix</keyword>
<dbReference type="STRING" id="545695.TREAZ_1852"/>
<feature type="modified residue" description="4-aspartylphosphate" evidence="5">
    <location>
        <position position="393"/>
    </location>
</feature>
<keyword evidence="3 5" id="KW-0597">Phosphoprotein</keyword>
<gene>
    <name evidence="9" type="ordered locus">TREAZ_1852</name>
</gene>
<name>F5YBF5_LEAAZ</name>
<dbReference type="EC" id="2.7.13.3" evidence="2"/>
<dbReference type="Pfam" id="PF00072">
    <property type="entry name" value="Response_reg"/>
    <property type="match status" value="1"/>
</dbReference>
<dbReference type="GO" id="GO:0000155">
    <property type="term" value="F:phosphorelay sensor kinase activity"/>
    <property type="evidence" value="ECO:0007669"/>
    <property type="project" value="InterPro"/>
</dbReference>
<dbReference type="RefSeq" id="WP_015710180.1">
    <property type="nucleotide sequence ID" value="NC_015577.1"/>
</dbReference>
<proteinExistence type="predicted"/>
<dbReference type="InterPro" id="IPR011006">
    <property type="entry name" value="CheY-like_superfamily"/>
</dbReference>